<comment type="similarity">
    <text evidence="1">Belongs to the short-chain dehydrogenases/reductases (SDR) family.</text>
</comment>
<evidence type="ECO:0000313" key="6">
    <source>
        <dbReference type="Proteomes" id="UP000002696"/>
    </source>
</evidence>
<proteinExistence type="inferred from homology"/>
<dbReference type="PRINTS" id="PR00081">
    <property type="entry name" value="GDHRDH"/>
</dbReference>
<dbReference type="InParanoid" id="D9QIN3"/>
<dbReference type="Gene3D" id="3.40.50.720">
    <property type="entry name" value="NAD(P)-binding Rossmann-like Domain"/>
    <property type="match status" value="1"/>
</dbReference>
<evidence type="ECO:0000313" key="5">
    <source>
        <dbReference type="EMBL" id="ADL01366.1"/>
    </source>
</evidence>
<reference evidence="6" key="1">
    <citation type="journal article" date="2011" name="J. Bacteriol.">
        <title>Genome sequences of eight morphologically diverse alphaproteobacteria.</title>
        <authorList>
            <consortium name="US DOE Joint Genome Institute"/>
            <person name="Brown P.J."/>
            <person name="Kysela D.T."/>
            <person name="Buechlein A."/>
            <person name="Hemmerich C."/>
            <person name="Brun Y.V."/>
        </authorList>
    </citation>
    <scope>NUCLEOTIDE SEQUENCE [LARGE SCALE GENOMIC DNA]</scope>
    <source>
        <strain evidence="6">ATCC 15264 / DSM 4735 / LMG 14903 / NBRC 16000 / CB 81</strain>
    </source>
</reference>
<dbReference type="PANTHER" id="PTHR42760">
    <property type="entry name" value="SHORT-CHAIN DEHYDROGENASES/REDUCTASES FAMILY MEMBER"/>
    <property type="match status" value="1"/>
</dbReference>
<dbReference type="Proteomes" id="UP000002696">
    <property type="component" value="Chromosome"/>
</dbReference>
<dbReference type="InterPro" id="IPR036291">
    <property type="entry name" value="NAD(P)-bd_dom_sf"/>
</dbReference>
<protein>
    <recommendedName>
        <fullName evidence="3">D-xylose 1-dehydrogenase</fullName>
        <ecNumber evidence="2">1.1.1.175</ecNumber>
    </recommendedName>
</protein>
<dbReference type="EC" id="1.1.1.175" evidence="2"/>
<evidence type="ECO:0000256" key="3">
    <source>
        <dbReference type="ARBA" id="ARBA00069939"/>
    </source>
</evidence>
<evidence type="ECO:0000256" key="1">
    <source>
        <dbReference type="ARBA" id="ARBA00006484"/>
    </source>
</evidence>
<dbReference type="FunFam" id="3.40.50.720:FF:000084">
    <property type="entry name" value="Short-chain dehydrogenase reductase"/>
    <property type="match status" value="1"/>
</dbReference>
<accession>D9QIN3</accession>
<dbReference type="BioCyc" id="BSUB633149:G1GM8-2053-MONOMER"/>
<keyword evidence="6" id="KW-1185">Reference proteome</keyword>
<dbReference type="GO" id="GO:0030497">
    <property type="term" value="P:fatty acid elongation"/>
    <property type="evidence" value="ECO:0007669"/>
    <property type="project" value="TreeGrafter"/>
</dbReference>
<sequence>MLVGKGVFLVVGGSRGIGEAVAVRAAAAGHPVVLTYADRPDRAEGVVARIVAAGGHAVAVGADVAVEGDVDAIFDAVADIGPLTAMAFCAGVTGPASPLADAAVDTLSRVIAVNLLGAILCARRAIQVMATRRGGQGGSIVILSSRASDYGSAGEFVWYAASKGGLNSLAIGLAREVAADGVRVNVVSPGPIDTEMHRPGRLDEGARRAPMQRAGTPDEVAASVMFLSSEDAAFVTGATINVSGGL</sequence>
<dbReference type="FunCoup" id="D9QIN3">
    <property type="interactions" value="32"/>
</dbReference>
<dbReference type="KEGG" id="bsb:Bresu_2056"/>
<evidence type="ECO:0000256" key="4">
    <source>
        <dbReference type="SAM" id="MobiDB-lite"/>
    </source>
</evidence>
<evidence type="ECO:0000256" key="2">
    <source>
        <dbReference type="ARBA" id="ARBA00066641"/>
    </source>
</evidence>
<dbReference type="STRING" id="633149.Bresu_2056"/>
<organism evidence="5 6">
    <name type="scientific">Brevundimonas subvibrioides (strain ATCC 15264 / DSM 4735 / LMG 14903 / NBRC 16000 / CB 81)</name>
    <name type="common">Caulobacter subvibrioides</name>
    <dbReference type="NCBI Taxonomy" id="633149"/>
    <lineage>
        <taxon>Bacteria</taxon>
        <taxon>Pseudomonadati</taxon>
        <taxon>Pseudomonadota</taxon>
        <taxon>Alphaproteobacteria</taxon>
        <taxon>Caulobacterales</taxon>
        <taxon>Caulobacteraceae</taxon>
        <taxon>Brevundimonas</taxon>
    </lineage>
</organism>
<dbReference type="eggNOG" id="COG1028">
    <property type="taxonomic scope" value="Bacteria"/>
</dbReference>
<feature type="region of interest" description="Disordered" evidence="4">
    <location>
        <begin position="193"/>
        <end position="214"/>
    </location>
</feature>
<dbReference type="OrthoDB" id="9803333at2"/>
<dbReference type="GO" id="GO:0047838">
    <property type="term" value="F:D-xylose 1-dehydrogenase (NAD+) activity"/>
    <property type="evidence" value="ECO:0007669"/>
    <property type="project" value="UniProtKB-EC"/>
</dbReference>
<dbReference type="Pfam" id="PF13561">
    <property type="entry name" value="adh_short_C2"/>
    <property type="match status" value="1"/>
</dbReference>
<dbReference type="SUPFAM" id="SSF51735">
    <property type="entry name" value="NAD(P)-binding Rossmann-fold domains"/>
    <property type="match status" value="1"/>
</dbReference>
<dbReference type="RefSeq" id="WP_013269467.1">
    <property type="nucleotide sequence ID" value="NC_014375.1"/>
</dbReference>
<feature type="compositionally biased region" description="Basic and acidic residues" evidence="4">
    <location>
        <begin position="194"/>
        <end position="207"/>
    </location>
</feature>
<dbReference type="CDD" id="cd05233">
    <property type="entry name" value="SDR_c"/>
    <property type="match status" value="1"/>
</dbReference>
<dbReference type="PANTHER" id="PTHR42760:SF40">
    <property type="entry name" value="3-OXOACYL-[ACYL-CARRIER-PROTEIN] REDUCTASE, CHLOROPLASTIC"/>
    <property type="match status" value="1"/>
</dbReference>
<dbReference type="HOGENOM" id="CLU_010194_1_3_5"/>
<gene>
    <name evidence="5" type="ordered locus">Bresu_2056</name>
</gene>
<name>D9QIN3_BRESC</name>
<dbReference type="InterPro" id="IPR002347">
    <property type="entry name" value="SDR_fam"/>
</dbReference>
<dbReference type="EMBL" id="CP002102">
    <property type="protein sequence ID" value="ADL01366.1"/>
    <property type="molecule type" value="Genomic_DNA"/>
</dbReference>
<dbReference type="AlphaFoldDB" id="D9QIN3"/>